<keyword evidence="2" id="KW-1185">Reference proteome</keyword>
<comment type="caution">
    <text evidence="1">The sequence shown here is derived from an EMBL/GenBank/DDBJ whole genome shotgun (WGS) entry which is preliminary data.</text>
</comment>
<evidence type="ECO:0000313" key="2">
    <source>
        <dbReference type="Proteomes" id="UP001162483"/>
    </source>
</evidence>
<sequence length="102" mass="11234">LTTSRPAVEYLKRLILRIPDGSNCRGWVAVYKPASPHPTCAALLGSSQHRDPVPAVSSGTQWNTNRFGTGPLYEVLIMVLRSLITCRSSKQDVTSDIIAYYV</sequence>
<dbReference type="Proteomes" id="UP001162483">
    <property type="component" value="Unassembled WGS sequence"/>
</dbReference>
<proteinExistence type="predicted"/>
<feature type="non-terminal residue" evidence="1">
    <location>
        <position position="1"/>
    </location>
</feature>
<accession>A0ABN9DL52</accession>
<evidence type="ECO:0000313" key="1">
    <source>
        <dbReference type="EMBL" id="CAI9572197.1"/>
    </source>
</evidence>
<protein>
    <submittedName>
        <fullName evidence="1">Uncharacterized protein</fullName>
    </submittedName>
</protein>
<organism evidence="1 2">
    <name type="scientific">Staurois parvus</name>
    <dbReference type="NCBI Taxonomy" id="386267"/>
    <lineage>
        <taxon>Eukaryota</taxon>
        <taxon>Metazoa</taxon>
        <taxon>Chordata</taxon>
        <taxon>Craniata</taxon>
        <taxon>Vertebrata</taxon>
        <taxon>Euteleostomi</taxon>
        <taxon>Amphibia</taxon>
        <taxon>Batrachia</taxon>
        <taxon>Anura</taxon>
        <taxon>Neobatrachia</taxon>
        <taxon>Ranoidea</taxon>
        <taxon>Ranidae</taxon>
        <taxon>Staurois</taxon>
    </lineage>
</organism>
<reference evidence="1" key="1">
    <citation type="submission" date="2023-05" db="EMBL/GenBank/DDBJ databases">
        <authorList>
            <person name="Stuckert A."/>
        </authorList>
    </citation>
    <scope>NUCLEOTIDE SEQUENCE</scope>
</reference>
<name>A0ABN9DL52_9NEOB</name>
<dbReference type="EMBL" id="CATNWA010014472">
    <property type="protein sequence ID" value="CAI9572197.1"/>
    <property type="molecule type" value="Genomic_DNA"/>
</dbReference>
<gene>
    <name evidence="1" type="ORF">SPARVUS_LOCUS7398766</name>
</gene>